<evidence type="ECO:0000256" key="2">
    <source>
        <dbReference type="ARBA" id="ARBA00004123"/>
    </source>
</evidence>
<organism evidence="12 13">
    <name type="scientific">Actinidia chinensis var. chinensis</name>
    <name type="common">Chinese soft-hair kiwi</name>
    <dbReference type="NCBI Taxonomy" id="1590841"/>
    <lineage>
        <taxon>Eukaryota</taxon>
        <taxon>Viridiplantae</taxon>
        <taxon>Streptophyta</taxon>
        <taxon>Embryophyta</taxon>
        <taxon>Tracheophyta</taxon>
        <taxon>Spermatophyta</taxon>
        <taxon>Magnoliopsida</taxon>
        <taxon>eudicotyledons</taxon>
        <taxon>Gunneridae</taxon>
        <taxon>Pentapetalae</taxon>
        <taxon>asterids</taxon>
        <taxon>Ericales</taxon>
        <taxon>Actinidiaceae</taxon>
        <taxon>Actinidia</taxon>
    </lineage>
</organism>
<keyword evidence="5" id="KW-0479">Metal-binding</keyword>
<evidence type="ECO:0000256" key="1">
    <source>
        <dbReference type="ARBA" id="ARBA00001966"/>
    </source>
</evidence>
<reference evidence="12 13" key="1">
    <citation type="submission" date="2017-07" db="EMBL/GenBank/DDBJ databases">
        <title>An improved, manually edited Actinidia chinensis var. chinensis (kiwifruit) genome highlights the challenges associated with draft genomes and gene prediction in plants.</title>
        <authorList>
            <person name="Pilkington S."/>
            <person name="Crowhurst R."/>
            <person name="Hilario E."/>
            <person name="Nardozza S."/>
            <person name="Fraser L."/>
            <person name="Peng Y."/>
            <person name="Gunaseelan K."/>
            <person name="Simpson R."/>
            <person name="Tahir J."/>
            <person name="Deroles S."/>
            <person name="Templeton K."/>
            <person name="Luo Z."/>
            <person name="Davy M."/>
            <person name="Cheng C."/>
            <person name="Mcneilage M."/>
            <person name="Scaglione D."/>
            <person name="Liu Y."/>
            <person name="Zhang Q."/>
            <person name="Datson P."/>
            <person name="De Silva N."/>
            <person name="Gardiner S."/>
            <person name="Bassett H."/>
            <person name="Chagne D."/>
            <person name="Mccallum J."/>
            <person name="Dzierzon H."/>
            <person name="Deng C."/>
            <person name="Wang Y.-Y."/>
            <person name="Barron N."/>
            <person name="Manako K."/>
            <person name="Bowen J."/>
            <person name="Foster T."/>
            <person name="Erridge Z."/>
            <person name="Tiffin H."/>
            <person name="Waite C."/>
            <person name="Davies K."/>
            <person name="Grierson E."/>
            <person name="Laing W."/>
            <person name="Kirk R."/>
            <person name="Chen X."/>
            <person name="Wood M."/>
            <person name="Montefiori M."/>
            <person name="Brummell D."/>
            <person name="Schwinn K."/>
            <person name="Catanach A."/>
            <person name="Fullerton C."/>
            <person name="Li D."/>
            <person name="Meiyalaghan S."/>
            <person name="Nieuwenhuizen N."/>
            <person name="Read N."/>
            <person name="Prakash R."/>
            <person name="Hunter D."/>
            <person name="Zhang H."/>
            <person name="Mckenzie M."/>
            <person name="Knabel M."/>
            <person name="Harris A."/>
            <person name="Allan A."/>
            <person name="Chen A."/>
            <person name="Janssen B."/>
            <person name="Plunkett B."/>
            <person name="Dwamena C."/>
            <person name="Voogd C."/>
            <person name="Leif D."/>
            <person name="Lafferty D."/>
            <person name="Souleyre E."/>
            <person name="Varkonyi-Gasic E."/>
            <person name="Gambi F."/>
            <person name="Hanley J."/>
            <person name="Yao J.-L."/>
            <person name="Cheung J."/>
            <person name="David K."/>
            <person name="Warren B."/>
            <person name="Marsh K."/>
            <person name="Snowden K."/>
            <person name="Lin-Wang K."/>
            <person name="Brian L."/>
            <person name="Martinez-Sanchez M."/>
            <person name="Wang M."/>
            <person name="Ileperuma N."/>
            <person name="Macnee N."/>
            <person name="Campin R."/>
            <person name="Mcatee P."/>
            <person name="Drummond R."/>
            <person name="Espley R."/>
            <person name="Ireland H."/>
            <person name="Wu R."/>
            <person name="Atkinson R."/>
            <person name="Karunairetnam S."/>
            <person name="Bulley S."/>
            <person name="Chunkath S."/>
            <person name="Hanley Z."/>
            <person name="Storey R."/>
            <person name="Thrimawithana A."/>
            <person name="Thomson S."/>
            <person name="David C."/>
            <person name="Testolin R."/>
        </authorList>
    </citation>
    <scope>NUCLEOTIDE SEQUENCE [LARGE SCALE GENOMIC DNA]</scope>
    <source>
        <strain evidence="13">cv. Red5</strain>
        <tissue evidence="12">Young leaf</tissue>
    </source>
</reference>
<dbReference type="EMBL" id="NKQK01000001">
    <property type="protein sequence ID" value="PSS35839.1"/>
    <property type="molecule type" value="Genomic_DNA"/>
</dbReference>
<name>A0A2R6S0R8_ACTCC</name>
<sequence length="1404" mass="158758">MARGVVKRGNKSGSAKRRNRNCASDTSLDGNSPSQFAPKTPDQSKKAEKRQRATRESDDMENEGNTASVEVEELHHDEQQQLPKDLSTAAVSVQLQENHSPGTPQQKPQRKLRRKKHRPKVVIDGQRKNTRKAVTQKPANTKENPSGKRKYVRKNKLEQTPATPKPSDSTETPKGKRKYERKKKPDQSPVKPEPADTPTSKRKYVRKKKLDQIPVTPKPVDINEKPTDKRTYVRKNKRDQTRGTPLVTNGTADLEPEVCAAKSCRRLNFDIESQAREESSLYEPQSNSNSEYCAQNFYTRVESESNVQFGRGTEVMVEKTQVGIADDLTHFMNKVVQDYISVPERQVPSPQTPTKTDPKCESLNAPIQNEHTGEQSKRLKTGNSIMNSDGEIRPTNVVGGHYNSLHVYLGRFPALNAYKDSGILGIYFPTIYKNKSKEKWHSSTASSTSSVVTAAEHNVRQETLWPVYNARAASSFYGAQFNTSSTSANTAPLVDAQGKQQSFEIKLALDLEKRMTNKRSKRPTQIAKTLAKKMTTKKRTKRNFFSSTVTTGTSFSGMCVSYVIQSSVPAIDEIVEQLKSLYITSREPSAHVPFKERGALVLYHKGGAVVPFEGSFDAARKRRQRTKVENRVLKLLVENINDEGHDGTDEAKAKWWENEQRVFRGRADSFIARMFLVQGDRRFSPWKGSVLDSVVGVFLTQNVSDHLSSSAFMSLAAKFPPKSKSKDSPCFEETSVLAKEPEFKRNELLGSSSNGEESIDCWKCKSSDLPANGQEIYDKSTANRTQVQHKEPMPSLMGDKREMDHVLSSENSGNRPPNTEHKEAESSLKDHGMSSDRSKAKRGETENPEENTVDWDRLRLQAQEKGKRERTPDTMDSLDWEAVRRADVNEIADVIKKRGMNNRLAKRIQDFLNRLVRDHGSLDLEWLRDVPPEKVKEYLLSIKGLGLKSTECVRLLTLHHLAFPVDTNVGRIAVRLGWVPLKPLPESLQLHLLELYPMMESIQKYLWPRLSKLDQGTLYELHYQMITFGKVFCTKSKPNCNACPMRGECRHFASAFASARLALPAPGEKSIVTAMDSKAANRTLVDVIKPLWLPPPQANQEAQYQVNYCEPIVEVPESPEPFVDMPATPEHEQPQVLERDIEDAIWEDPEDIPTIKLNIEEFTQNLQNYMQRNMKLQEGDMSKALVALTPEVASIPTPKLKNVSQLRTEHQVYELPDSHPLLEKLDKREPDDPCSYLFAIWTPGETSNSVQPPERKCSSQEFDKLCDQKTCSSCSSIREANSQNVRGTLLIPCRTAMRGSFPLNGTYFQVNEVFADHESSLKPIEIPRAWIWNLPRRTVYFGTSIPTIFRGLSTESIQLCFWRGFVCVRGFEQKTRAPRPLVARLHFPASKLTMTKGTADDKQK</sequence>
<dbReference type="Pfam" id="PF15628">
    <property type="entry name" value="RRM_DME"/>
    <property type="match status" value="1"/>
</dbReference>
<keyword evidence="9" id="KW-0539">Nucleus</keyword>
<evidence type="ECO:0000256" key="3">
    <source>
        <dbReference type="ARBA" id="ARBA00005646"/>
    </source>
</evidence>
<evidence type="ECO:0000256" key="8">
    <source>
        <dbReference type="ARBA" id="ARBA00023125"/>
    </source>
</evidence>
<dbReference type="GO" id="GO:0003906">
    <property type="term" value="F:DNA-(apurinic or apyrimidinic site) endonuclease activity"/>
    <property type="evidence" value="ECO:0007669"/>
    <property type="project" value="UniProtKB-ARBA"/>
</dbReference>
<feature type="compositionally biased region" description="Basic residues" evidence="10">
    <location>
        <begin position="1"/>
        <end position="20"/>
    </location>
</feature>
<evidence type="ECO:0000256" key="10">
    <source>
        <dbReference type="SAM" id="MobiDB-lite"/>
    </source>
</evidence>
<dbReference type="SUPFAM" id="SSF48150">
    <property type="entry name" value="DNA-glycosylase"/>
    <property type="match status" value="1"/>
</dbReference>
<dbReference type="SMART" id="SM00525">
    <property type="entry name" value="FES"/>
    <property type="match status" value="1"/>
</dbReference>
<feature type="region of interest" description="Disordered" evidence="10">
    <location>
        <begin position="778"/>
        <end position="853"/>
    </location>
</feature>
<dbReference type="InterPro" id="IPR028924">
    <property type="entry name" value="Perm-CXXC"/>
</dbReference>
<dbReference type="GO" id="GO:0006284">
    <property type="term" value="P:base-excision repair"/>
    <property type="evidence" value="ECO:0007669"/>
    <property type="project" value="InterPro"/>
</dbReference>
<feature type="compositionally biased region" description="Basic residues" evidence="10">
    <location>
        <begin position="108"/>
        <end position="120"/>
    </location>
</feature>
<dbReference type="GO" id="GO:0005634">
    <property type="term" value="C:nucleus"/>
    <property type="evidence" value="ECO:0007669"/>
    <property type="project" value="UniProtKB-SubCell"/>
</dbReference>
<proteinExistence type="inferred from homology"/>
<dbReference type="CDD" id="cd00056">
    <property type="entry name" value="ENDO3c"/>
    <property type="match status" value="1"/>
</dbReference>
<keyword evidence="4" id="KW-0004">4Fe-4S</keyword>
<feature type="compositionally biased region" description="Basic and acidic residues" evidence="10">
    <location>
        <begin position="42"/>
        <end position="57"/>
    </location>
</feature>
<feature type="domain" description="HhH-GPD" evidence="11">
    <location>
        <begin position="860"/>
        <end position="1031"/>
    </location>
</feature>
<dbReference type="InterPro" id="IPR003651">
    <property type="entry name" value="Endonuclease3_FeS-loop_motif"/>
</dbReference>
<keyword evidence="13" id="KW-1185">Reference proteome</keyword>
<feature type="region of interest" description="Disordered" evidence="10">
    <location>
        <begin position="1"/>
        <end position="249"/>
    </location>
</feature>
<evidence type="ECO:0000313" key="13">
    <source>
        <dbReference type="Proteomes" id="UP000241394"/>
    </source>
</evidence>
<dbReference type="GO" id="GO:0141166">
    <property type="term" value="P:chromosomal 5-methylcytosine DNA demethylation pathway"/>
    <property type="evidence" value="ECO:0007669"/>
    <property type="project" value="InterPro"/>
</dbReference>
<dbReference type="OrthoDB" id="5607at2759"/>
<dbReference type="InterPro" id="IPR044811">
    <property type="entry name" value="DME/ROS1"/>
</dbReference>
<evidence type="ECO:0000313" key="12">
    <source>
        <dbReference type="EMBL" id="PSS35839.1"/>
    </source>
</evidence>
<feature type="compositionally biased region" description="Polar residues" evidence="10">
    <location>
        <begin position="808"/>
        <end position="817"/>
    </location>
</feature>
<dbReference type="GO" id="GO:0003677">
    <property type="term" value="F:DNA binding"/>
    <property type="evidence" value="ECO:0007669"/>
    <property type="project" value="UniProtKB-KW"/>
</dbReference>
<dbReference type="GO" id="GO:0035514">
    <property type="term" value="F:DNA demethylase activity"/>
    <property type="evidence" value="ECO:0007669"/>
    <property type="project" value="InterPro"/>
</dbReference>
<feature type="compositionally biased region" description="Basic residues" evidence="10">
    <location>
        <begin position="175"/>
        <end position="184"/>
    </location>
</feature>
<keyword evidence="7" id="KW-0411">Iron-sulfur</keyword>
<dbReference type="FunFam" id="1.10.1670.10:FF:000004">
    <property type="entry name" value="DNA glycosylase/AP lyase ROS1"/>
    <property type="match status" value="1"/>
</dbReference>
<dbReference type="SMR" id="A0A2R6S0R8"/>
<dbReference type="GO" id="GO:0051539">
    <property type="term" value="F:4 iron, 4 sulfur cluster binding"/>
    <property type="evidence" value="ECO:0007669"/>
    <property type="project" value="UniProtKB-KW"/>
</dbReference>
<feature type="compositionally biased region" description="Polar residues" evidence="10">
    <location>
        <begin position="89"/>
        <end position="103"/>
    </location>
</feature>
<dbReference type="GO" id="GO:0019104">
    <property type="term" value="F:DNA N-glycosylase activity"/>
    <property type="evidence" value="ECO:0007669"/>
    <property type="project" value="InterPro"/>
</dbReference>
<feature type="compositionally biased region" description="Basic and acidic residues" evidence="10">
    <location>
        <begin position="788"/>
        <end position="807"/>
    </location>
</feature>
<dbReference type="PANTHER" id="PTHR46213:SF13">
    <property type="entry name" value="DEMETER-LIKE PROTEIN 2-RELATED"/>
    <property type="match status" value="1"/>
</dbReference>
<feature type="compositionally biased region" description="Polar residues" evidence="10">
    <location>
        <begin position="158"/>
        <end position="172"/>
    </location>
</feature>
<feature type="compositionally biased region" description="Polar residues" evidence="10">
    <location>
        <begin position="21"/>
        <end position="37"/>
    </location>
</feature>
<accession>A0A2R6S0R8</accession>
<dbReference type="InterPro" id="IPR023170">
    <property type="entry name" value="HhH_base_excis_C"/>
</dbReference>
<evidence type="ECO:0000256" key="6">
    <source>
        <dbReference type="ARBA" id="ARBA00023004"/>
    </source>
</evidence>
<dbReference type="InterPro" id="IPR003265">
    <property type="entry name" value="HhH-GPD_domain"/>
</dbReference>
<dbReference type="Pfam" id="PF15629">
    <property type="entry name" value="Perm-CXXC"/>
    <property type="match status" value="1"/>
</dbReference>
<evidence type="ECO:0000256" key="9">
    <source>
        <dbReference type="ARBA" id="ARBA00023242"/>
    </source>
</evidence>
<evidence type="ECO:0000256" key="4">
    <source>
        <dbReference type="ARBA" id="ARBA00022485"/>
    </source>
</evidence>
<evidence type="ECO:0000259" key="11">
    <source>
        <dbReference type="SMART" id="SM00478"/>
    </source>
</evidence>
<dbReference type="Proteomes" id="UP000241394">
    <property type="component" value="Chromosome LG1"/>
</dbReference>
<reference evidence="13" key="2">
    <citation type="journal article" date="2018" name="BMC Genomics">
        <title>A manually annotated Actinidia chinensis var. chinensis (kiwifruit) genome highlights the challenges associated with draft genomes and gene prediction in plants.</title>
        <authorList>
            <person name="Pilkington S.M."/>
            <person name="Crowhurst R."/>
            <person name="Hilario E."/>
            <person name="Nardozza S."/>
            <person name="Fraser L."/>
            <person name="Peng Y."/>
            <person name="Gunaseelan K."/>
            <person name="Simpson R."/>
            <person name="Tahir J."/>
            <person name="Deroles S.C."/>
            <person name="Templeton K."/>
            <person name="Luo Z."/>
            <person name="Davy M."/>
            <person name="Cheng C."/>
            <person name="McNeilage M."/>
            <person name="Scaglione D."/>
            <person name="Liu Y."/>
            <person name="Zhang Q."/>
            <person name="Datson P."/>
            <person name="De Silva N."/>
            <person name="Gardiner S.E."/>
            <person name="Bassett H."/>
            <person name="Chagne D."/>
            <person name="McCallum J."/>
            <person name="Dzierzon H."/>
            <person name="Deng C."/>
            <person name="Wang Y.Y."/>
            <person name="Barron L."/>
            <person name="Manako K."/>
            <person name="Bowen J."/>
            <person name="Foster T.M."/>
            <person name="Erridge Z.A."/>
            <person name="Tiffin H."/>
            <person name="Waite C.N."/>
            <person name="Davies K.M."/>
            <person name="Grierson E.P."/>
            <person name="Laing W.A."/>
            <person name="Kirk R."/>
            <person name="Chen X."/>
            <person name="Wood M."/>
            <person name="Montefiori M."/>
            <person name="Brummell D.A."/>
            <person name="Schwinn K.E."/>
            <person name="Catanach A."/>
            <person name="Fullerton C."/>
            <person name="Li D."/>
            <person name="Meiyalaghan S."/>
            <person name="Nieuwenhuizen N."/>
            <person name="Read N."/>
            <person name="Prakash R."/>
            <person name="Hunter D."/>
            <person name="Zhang H."/>
            <person name="McKenzie M."/>
            <person name="Knabel M."/>
            <person name="Harris A."/>
            <person name="Allan A.C."/>
            <person name="Gleave A."/>
            <person name="Chen A."/>
            <person name="Janssen B.J."/>
            <person name="Plunkett B."/>
            <person name="Ampomah-Dwamena C."/>
            <person name="Voogd C."/>
            <person name="Leif D."/>
            <person name="Lafferty D."/>
            <person name="Souleyre E.J.F."/>
            <person name="Varkonyi-Gasic E."/>
            <person name="Gambi F."/>
            <person name="Hanley J."/>
            <person name="Yao J.L."/>
            <person name="Cheung J."/>
            <person name="David K.M."/>
            <person name="Warren B."/>
            <person name="Marsh K."/>
            <person name="Snowden K.C."/>
            <person name="Lin-Wang K."/>
            <person name="Brian L."/>
            <person name="Martinez-Sanchez M."/>
            <person name="Wang M."/>
            <person name="Ileperuma N."/>
            <person name="Macnee N."/>
            <person name="Campin R."/>
            <person name="McAtee P."/>
            <person name="Drummond R.S.M."/>
            <person name="Espley R.V."/>
            <person name="Ireland H.S."/>
            <person name="Wu R."/>
            <person name="Atkinson R.G."/>
            <person name="Karunairetnam S."/>
            <person name="Bulley S."/>
            <person name="Chunkath S."/>
            <person name="Hanley Z."/>
            <person name="Storey R."/>
            <person name="Thrimawithana A.H."/>
            <person name="Thomson S."/>
            <person name="David C."/>
            <person name="Testolin R."/>
            <person name="Huang H."/>
            <person name="Hellens R.P."/>
            <person name="Schaffer R.J."/>
        </authorList>
    </citation>
    <scope>NUCLEOTIDE SEQUENCE [LARGE SCALE GENOMIC DNA]</scope>
    <source>
        <strain evidence="13">cv. Red5</strain>
    </source>
</reference>
<comment type="cofactor">
    <cofactor evidence="1">
        <name>[4Fe-4S] cluster</name>
        <dbReference type="ChEBI" id="CHEBI:49883"/>
    </cofactor>
</comment>
<dbReference type="SMART" id="SM00478">
    <property type="entry name" value="ENDO3c"/>
    <property type="match status" value="1"/>
</dbReference>
<evidence type="ECO:0000256" key="5">
    <source>
        <dbReference type="ARBA" id="ARBA00022723"/>
    </source>
</evidence>
<protein>
    <recommendedName>
        <fullName evidence="11">HhH-GPD domain-containing protein</fullName>
    </recommendedName>
</protein>
<keyword evidence="8" id="KW-0238">DNA-binding</keyword>
<dbReference type="GO" id="GO:0046872">
    <property type="term" value="F:metal ion binding"/>
    <property type="evidence" value="ECO:0007669"/>
    <property type="project" value="UniProtKB-KW"/>
</dbReference>
<dbReference type="InParanoid" id="A0A2R6S0R8"/>
<dbReference type="Gramene" id="PSS35839">
    <property type="protein sequence ID" value="PSS35839"/>
    <property type="gene ID" value="CEY00_Acc00310"/>
</dbReference>
<comment type="similarity">
    <text evidence="3">Belongs to the DNA glycosylase family. DEMETER subfamily.</text>
</comment>
<keyword evidence="6" id="KW-0408">Iron</keyword>
<dbReference type="Gene3D" id="1.10.1670.10">
    <property type="entry name" value="Helix-hairpin-Helix base-excision DNA repair enzymes (C-terminal)"/>
    <property type="match status" value="1"/>
</dbReference>
<dbReference type="Gene3D" id="1.10.340.30">
    <property type="entry name" value="Hypothetical protein, domain 2"/>
    <property type="match status" value="1"/>
</dbReference>
<dbReference type="InterPro" id="IPR011257">
    <property type="entry name" value="DNA_glycosylase"/>
</dbReference>
<feature type="compositionally biased region" description="Basic and acidic residues" evidence="10">
    <location>
        <begin position="818"/>
        <end position="845"/>
    </location>
</feature>
<evidence type="ECO:0000256" key="7">
    <source>
        <dbReference type="ARBA" id="ARBA00023014"/>
    </source>
</evidence>
<feature type="compositionally biased region" description="Basic residues" evidence="10">
    <location>
        <begin position="200"/>
        <end position="209"/>
    </location>
</feature>
<comment type="subcellular location">
    <subcellularLocation>
        <location evidence="2">Nucleus</location>
    </subcellularLocation>
</comment>
<gene>
    <name evidence="12" type="ORF">CEY00_Acc00310</name>
</gene>
<feature type="compositionally biased region" description="Basic and acidic residues" evidence="10">
    <location>
        <begin position="221"/>
        <end position="231"/>
    </location>
</feature>
<dbReference type="InterPro" id="IPR028925">
    <property type="entry name" value="RRM_DME"/>
</dbReference>
<comment type="caution">
    <text evidence="12">The sequence shown here is derived from an EMBL/GenBank/DDBJ whole genome shotgun (WGS) entry which is preliminary data.</text>
</comment>
<feature type="region of interest" description="Disordered" evidence="10">
    <location>
        <begin position="370"/>
        <end position="390"/>
    </location>
</feature>
<dbReference type="PANTHER" id="PTHR46213">
    <property type="entry name" value="TRANSCRIPTIONAL ACTIVATOR DEMETER"/>
    <property type="match status" value="1"/>
</dbReference>